<keyword evidence="2" id="KW-0964">Secreted</keyword>
<accession>A0A1F5XHG4</accession>
<dbReference type="PANTHER" id="PTHR38050">
    <property type="match status" value="1"/>
</dbReference>
<evidence type="ECO:0000256" key="6">
    <source>
        <dbReference type="ARBA" id="ARBA00023277"/>
    </source>
</evidence>
<evidence type="ECO:0000256" key="8">
    <source>
        <dbReference type="SAM" id="MobiDB-lite"/>
    </source>
</evidence>
<dbReference type="AlphaFoldDB" id="A0A1F5XHG4"/>
<name>A0A1F5XHG4_9BACT</name>
<keyword evidence="5" id="KW-0378">Hydrolase</keyword>
<keyword evidence="6" id="KW-0119">Carbohydrate metabolism</keyword>
<dbReference type="Pfam" id="PF02230">
    <property type="entry name" value="Abhydrolase_2"/>
    <property type="match status" value="1"/>
</dbReference>
<evidence type="ECO:0000256" key="5">
    <source>
        <dbReference type="ARBA" id="ARBA00022801"/>
    </source>
</evidence>
<feature type="compositionally biased region" description="Polar residues" evidence="8">
    <location>
        <begin position="32"/>
        <end position="47"/>
    </location>
</feature>
<dbReference type="SUPFAM" id="SSF53474">
    <property type="entry name" value="alpha/beta-Hydrolases"/>
    <property type="match status" value="3"/>
</dbReference>
<evidence type="ECO:0000256" key="3">
    <source>
        <dbReference type="ARBA" id="ARBA00022651"/>
    </source>
</evidence>
<keyword evidence="7" id="KW-0624">Polysaccharide degradation</keyword>
<keyword evidence="4" id="KW-0732">Signal</keyword>
<dbReference type="PANTHER" id="PTHR38050:SF2">
    <property type="entry name" value="FERULOYL ESTERASE C-RELATED"/>
    <property type="match status" value="1"/>
</dbReference>
<dbReference type="InterPro" id="IPR043595">
    <property type="entry name" value="FaeB/C/D"/>
</dbReference>
<evidence type="ECO:0000259" key="9">
    <source>
        <dbReference type="Pfam" id="PF02230"/>
    </source>
</evidence>
<feature type="region of interest" description="Disordered" evidence="8">
    <location>
        <begin position="30"/>
        <end position="52"/>
    </location>
</feature>
<protein>
    <recommendedName>
        <fullName evidence="9">Phospholipase/carboxylesterase/thioesterase domain-containing protein</fullName>
    </recommendedName>
</protein>
<dbReference type="GO" id="GO:0005576">
    <property type="term" value="C:extracellular region"/>
    <property type="evidence" value="ECO:0007669"/>
    <property type="project" value="UniProtKB-SubCell"/>
</dbReference>
<keyword evidence="3" id="KW-0858">Xylan degradation</keyword>
<comment type="subcellular location">
    <subcellularLocation>
        <location evidence="1">Secreted</location>
    </subcellularLocation>
</comment>
<comment type="caution">
    <text evidence="10">The sequence shown here is derived from an EMBL/GenBank/DDBJ whole genome shotgun (WGS) entry which is preliminary data.</text>
</comment>
<gene>
    <name evidence="10" type="ORF">A3B19_03735</name>
</gene>
<evidence type="ECO:0000256" key="7">
    <source>
        <dbReference type="ARBA" id="ARBA00023326"/>
    </source>
</evidence>
<evidence type="ECO:0000256" key="4">
    <source>
        <dbReference type="ARBA" id="ARBA00022729"/>
    </source>
</evidence>
<sequence>MQKGRLKLIFIVLIVVGLMFVAGVVRKARKGSPSQEASQTTTPTPSTFILGPGDYTREVPGWKDRPYDLHVPTGYDGSKFTPVVLAIHGGGGNSEAQKKLTCPNGDVSNSKCLDKLADREGFIVVYPNGTGFRLKNVRGWNAGGGKDGYACISAKACEENIDDVGYFRTLLDDLEKAVNVDSSRVYATGISNGGAMSYRLACELSDRIAAIAPVGGGYQFPAVASCAPKRPIPMLQIHGTEDPLWPYQGGESASPLMEDRGIMYSITDTIAKWGSINGCAKGAPIQIENLPDTDTADGTTVTMFTYQGCKAGVAHYRVNGGGHTWPQGFQYFGEKVIGKTSQDINANEVIWEFFKKHAISGEVLSPSTLGPGDYEFSLEHDGLTRTYKVHVPPQYDSRSPASAVIYVHGGGGNARSAYLDKMDKTADKFGFILVIPEGTGEVKFGELRASWNGGKWDMGECCGNADDVGFISAMISDIKKNFNVDSKRIYATGISNGGLMVNRLGCELADKIAAIATVAPAGIESSCSPSRSIPVMDIHGTADTCNPYNGGEPSNSFCRNVGYTRMAPDQVVNRWLSINGCAADPKKSKLNEKVSYTTYSNCKEGAEVVFVKVGGMGHAWPSGFESKLLGIYPVSYDISADQIWEFFKENRPSKF</sequence>
<evidence type="ECO:0000256" key="1">
    <source>
        <dbReference type="ARBA" id="ARBA00004613"/>
    </source>
</evidence>
<evidence type="ECO:0000313" key="10">
    <source>
        <dbReference type="EMBL" id="OGF87307.1"/>
    </source>
</evidence>
<dbReference type="GO" id="GO:0030600">
    <property type="term" value="F:feruloyl esterase activity"/>
    <property type="evidence" value="ECO:0007669"/>
    <property type="project" value="InterPro"/>
</dbReference>
<feature type="domain" description="Phospholipase/carboxylesterase/thioesterase" evidence="9">
    <location>
        <begin position="169"/>
        <end position="259"/>
    </location>
</feature>
<dbReference type="InterPro" id="IPR003140">
    <property type="entry name" value="PLipase/COase/thioEstase"/>
</dbReference>
<evidence type="ECO:0000256" key="2">
    <source>
        <dbReference type="ARBA" id="ARBA00022525"/>
    </source>
</evidence>
<dbReference type="GO" id="GO:0045493">
    <property type="term" value="P:xylan catabolic process"/>
    <property type="evidence" value="ECO:0007669"/>
    <property type="project" value="UniProtKB-KW"/>
</dbReference>
<proteinExistence type="predicted"/>
<organism evidence="10 11">
    <name type="scientific">Candidatus Giovannonibacteria bacterium RIFCSPLOWO2_01_FULL_46_32</name>
    <dbReference type="NCBI Taxonomy" id="1798353"/>
    <lineage>
        <taxon>Bacteria</taxon>
        <taxon>Candidatus Giovannoniibacteriota</taxon>
    </lineage>
</organism>
<dbReference type="Proteomes" id="UP000177346">
    <property type="component" value="Unassembled WGS sequence"/>
</dbReference>
<evidence type="ECO:0000313" key="11">
    <source>
        <dbReference type="Proteomes" id="UP000177346"/>
    </source>
</evidence>
<reference evidence="10 11" key="1">
    <citation type="journal article" date="2016" name="Nat. Commun.">
        <title>Thousands of microbial genomes shed light on interconnected biogeochemical processes in an aquifer system.</title>
        <authorList>
            <person name="Anantharaman K."/>
            <person name="Brown C.T."/>
            <person name="Hug L.A."/>
            <person name="Sharon I."/>
            <person name="Castelle C.J."/>
            <person name="Probst A.J."/>
            <person name="Thomas B.C."/>
            <person name="Singh A."/>
            <person name="Wilkins M.J."/>
            <person name="Karaoz U."/>
            <person name="Brodie E.L."/>
            <person name="Williams K.H."/>
            <person name="Hubbard S.S."/>
            <person name="Banfield J.F."/>
        </authorList>
    </citation>
    <scope>NUCLEOTIDE SEQUENCE [LARGE SCALE GENOMIC DNA]</scope>
</reference>
<dbReference type="Gene3D" id="3.40.50.1820">
    <property type="entry name" value="alpha/beta hydrolase"/>
    <property type="match status" value="2"/>
</dbReference>
<dbReference type="EMBL" id="MFIF01000006">
    <property type="protein sequence ID" value="OGF87307.1"/>
    <property type="molecule type" value="Genomic_DNA"/>
</dbReference>
<dbReference type="InterPro" id="IPR029058">
    <property type="entry name" value="AB_hydrolase_fold"/>
</dbReference>